<dbReference type="EMBL" id="CYXT01000017">
    <property type="protein sequence ID" value="CUN03070.1"/>
    <property type="molecule type" value="Genomic_DNA"/>
</dbReference>
<proteinExistence type="predicted"/>
<sequence length="171" mass="20671">MNPKEKKLVDDLCGKNGGFYTEDFYEIEVVDETAVKKLVNYISNVHQFRPSDKAIRIYKEDRMSSVFIFKMLAAILKKTRRFDVKYGIANAVCHTFLEKEKEFFFWYAYEDDEFCEIFMHYYDKKNQHTRYRILCYLMAVMHYIHGAGFDEKIMIDHFGIDWWQLPVDHDH</sequence>
<protein>
    <submittedName>
        <fullName evidence="1">Uncharacterized protein</fullName>
    </submittedName>
</protein>
<dbReference type="Proteomes" id="UP000095598">
    <property type="component" value="Unassembled WGS sequence"/>
</dbReference>
<reference evidence="1 2" key="1">
    <citation type="submission" date="2015-09" db="EMBL/GenBank/DDBJ databases">
        <authorList>
            <consortium name="Pathogen Informatics"/>
        </authorList>
    </citation>
    <scope>NUCLEOTIDE SEQUENCE [LARGE SCALE GENOMIC DNA]</scope>
    <source>
        <strain evidence="1 2">2789STDY5608868</strain>
    </source>
</reference>
<name>A0A173TKY8_ANAHA</name>
<evidence type="ECO:0000313" key="2">
    <source>
        <dbReference type="Proteomes" id="UP000095598"/>
    </source>
</evidence>
<dbReference type="RefSeq" id="WP_055259008.1">
    <property type="nucleotide sequence ID" value="NZ_CYXT01000017.1"/>
</dbReference>
<gene>
    <name evidence="1" type="ORF">ERS852425_02156</name>
</gene>
<dbReference type="AlphaFoldDB" id="A0A173TKY8"/>
<organism evidence="1 2">
    <name type="scientific">Anaerostipes hadrus</name>
    <dbReference type="NCBI Taxonomy" id="649756"/>
    <lineage>
        <taxon>Bacteria</taxon>
        <taxon>Bacillati</taxon>
        <taxon>Bacillota</taxon>
        <taxon>Clostridia</taxon>
        <taxon>Lachnospirales</taxon>
        <taxon>Lachnospiraceae</taxon>
        <taxon>Anaerostipes</taxon>
    </lineage>
</organism>
<evidence type="ECO:0000313" key="1">
    <source>
        <dbReference type="EMBL" id="CUN03070.1"/>
    </source>
</evidence>
<accession>A0A173TKY8</accession>